<evidence type="ECO:0000313" key="1">
    <source>
        <dbReference type="EMBL" id="PHM64090.1"/>
    </source>
</evidence>
<proteinExistence type="predicted"/>
<dbReference type="Proteomes" id="UP000222366">
    <property type="component" value="Unassembled WGS sequence"/>
</dbReference>
<dbReference type="RefSeq" id="WP_099125796.1">
    <property type="nucleotide sequence ID" value="NZ_CAWNRH010000112.1"/>
</dbReference>
<organism evidence="1 2">
    <name type="scientific">Xenorhabdus stockiae</name>
    <dbReference type="NCBI Taxonomy" id="351614"/>
    <lineage>
        <taxon>Bacteria</taxon>
        <taxon>Pseudomonadati</taxon>
        <taxon>Pseudomonadota</taxon>
        <taxon>Gammaproteobacteria</taxon>
        <taxon>Enterobacterales</taxon>
        <taxon>Morganellaceae</taxon>
        <taxon>Xenorhabdus</taxon>
    </lineage>
</organism>
<comment type="caution">
    <text evidence="1">The sequence shown here is derived from an EMBL/GenBank/DDBJ whole genome shotgun (WGS) entry which is preliminary data.</text>
</comment>
<reference evidence="1 2" key="1">
    <citation type="journal article" date="2017" name="Nat. Microbiol.">
        <title>Natural product diversity associated with the nematode symbionts Photorhabdus and Xenorhabdus.</title>
        <authorList>
            <person name="Tobias N.J."/>
            <person name="Wolff H."/>
            <person name="Djahanschiri B."/>
            <person name="Grundmann F."/>
            <person name="Kronenwerth M."/>
            <person name="Shi Y.M."/>
            <person name="Simonyi S."/>
            <person name="Grun P."/>
            <person name="Shapiro-Ilan D."/>
            <person name="Pidot S.J."/>
            <person name="Stinear T.P."/>
            <person name="Ebersberger I."/>
            <person name="Bode H.B."/>
        </authorList>
    </citation>
    <scope>NUCLEOTIDE SEQUENCE [LARGE SCALE GENOMIC DNA]</scope>
    <source>
        <strain evidence="1 2">DSM 17904</strain>
    </source>
</reference>
<dbReference type="Gene3D" id="2.60.200.60">
    <property type="match status" value="1"/>
</dbReference>
<dbReference type="Pfam" id="PF05488">
    <property type="entry name" value="PAAR_motif"/>
    <property type="match status" value="1"/>
</dbReference>
<dbReference type="AlphaFoldDB" id="A0A2D0KKY0"/>
<evidence type="ECO:0000313" key="2">
    <source>
        <dbReference type="Proteomes" id="UP000222366"/>
    </source>
</evidence>
<name>A0A2D0KKY0_9GAMM</name>
<dbReference type="CDD" id="cd14744">
    <property type="entry name" value="PAAR_CT_2"/>
    <property type="match status" value="1"/>
</dbReference>
<protein>
    <recommendedName>
        <fullName evidence="3">PAAR motif-containing protein</fullName>
    </recommendedName>
</protein>
<dbReference type="InterPro" id="IPR008727">
    <property type="entry name" value="PAAR_motif"/>
</dbReference>
<gene>
    <name evidence="1" type="ORF">Xsto_03365</name>
</gene>
<dbReference type="EMBL" id="NJAJ01000037">
    <property type="protein sequence ID" value="PHM64090.1"/>
    <property type="molecule type" value="Genomic_DNA"/>
</dbReference>
<keyword evidence="2" id="KW-1185">Reference proteome</keyword>
<evidence type="ECO:0008006" key="3">
    <source>
        <dbReference type="Google" id="ProtNLM"/>
    </source>
</evidence>
<accession>A0A2D0KKY0</accession>
<sequence length="87" mass="8807">MKGIIRIGDKTTHGGAVQEGSGVMKFSGIGVARLGDKVSCPIIGHGITQIVEGHPTFKDNGISVAFHGHKCGCGCTLISSLGNATSS</sequence>